<evidence type="ECO:0000313" key="2">
    <source>
        <dbReference type="EMBL" id="EHY89335.1"/>
    </source>
</evidence>
<gene>
    <name evidence="2" type="ORF">SacazDRAFT_02430</name>
</gene>
<protein>
    <submittedName>
        <fullName evidence="2">Uncharacterized protein</fullName>
    </submittedName>
</protein>
<reference evidence="2 3" key="1">
    <citation type="journal article" date="2012" name="Stand. Genomic Sci.">
        <title>Genome sequence of the soil bacterium Saccharomonospora azurea type strain (NA-128(T)).</title>
        <authorList>
            <person name="Klenk H.P."/>
            <person name="Held B."/>
            <person name="Lucas S."/>
            <person name="Lapidus A."/>
            <person name="Copeland A."/>
            <person name="Hammon N."/>
            <person name="Pitluck S."/>
            <person name="Goodwin L.A."/>
            <person name="Han C."/>
            <person name="Tapia R."/>
            <person name="Brambilla E.M."/>
            <person name="Potter G."/>
            <person name="Land M."/>
            <person name="Ivanova N."/>
            <person name="Rohde M."/>
            <person name="Goker M."/>
            <person name="Detter J.C."/>
            <person name="Kyrpides N.C."/>
            <person name="Woyke T."/>
        </authorList>
    </citation>
    <scope>NUCLEOTIDE SEQUENCE [LARGE SCALE GENOMIC DNA]</scope>
    <source>
        <strain evidence="2 3">NA-128</strain>
    </source>
</reference>
<dbReference type="EMBL" id="CM001466">
    <property type="protein sequence ID" value="EHY89335.1"/>
    <property type="molecule type" value="Genomic_DNA"/>
</dbReference>
<sequence length="382" mass="40721">MTDERNLRSFDQADAALDEAVWQLHLQPRLDPPRLEEARSRVLAAARAQARPGQRRAALRIVGPTALRRTSLIMAAAASVAAAVIVPLSVLPSDPESVVSGEGASPQPSTTAVAGEGPAHDVLSRAADAARTAPAGEMTYPVKLRANEFVSHVVLDGDAITGVLGQPRLREATSDDGRVWTIKSGITAKLRWIGPEPGDTPEVDDLNEVGLFCASTRARNWDPCVDEGGWYAPELYRQLAGEDRPLQRLAEALPEPKETPWRVGEPQAANDAFDTAIRALTTGMVPPEARAAMFGELAAMPEVHVTDERVTMSQLKVVPLVGNEDVTGVAVGVDDSDIGQRRELVLNPRTGEFIGARVVALDGNDLGVSSGTVLWALAPELV</sequence>
<dbReference type="AlphaFoldDB" id="H8G7E0"/>
<evidence type="ECO:0000256" key="1">
    <source>
        <dbReference type="SAM" id="MobiDB-lite"/>
    </source>
</evidence>
<evidence type="ECO:0000313" key="3">
    <source>
        <dbReference type="Proteomes" id="UP000004705"/>
    </source>
</evidence>
<name>H8G7E0_9PSEU</name>
<feature type="region of interest" description="Disordered" evidence="1">
    <location>
        <begin position="95"/>
        <end position="118"/>
    </location>
</feature>
<dbReference type="HOGENOM" id="CLU_707673_0_0_11"/>
<dbReference type="RefSeq" id="WP_005441863.1">
    <property type="nucleotide sequence ID" value="NZ_CM001466.1"/>
</dbReference>
<dbReference type="OrthoDB" id="3387554at2"/>
<dbReference type="Proteomes" id="UP000004705">
    <property type="component" value="Chromosome"/>
</dbReference>
<proteinExistence type="predicted"/>
<organism evidence="2 3">
    <name type="scientific">Saccharomonospora azurea NA-128</name>
    <dbReference type="NCBI Taxonomy" id="882081"/>
    <lineage>
        <taxon>Bacteria</taxon>
        <taxon>Bacillati</taxon>
        <taxon>Actinomycetota</taxon>
        <taxon>Actinomycetes</taxon>
        <taxon>Pseudonocardiales</taxon>
        <taxon>Pseudonocardiaceae</taxon>
        <taxon>Saccharomonospora</taxon>
    </lineage>
</organism>
<accession>H8G7E0</accession>
<keyword evidence="3" id="KW-1185">Reference proteome</keyword>